<protein>
    <submittedName>
        <fullName evidence="2">Uncharacterized protein</fullName>
    </submittedName>
</protein>
<organism evidence="2 3">
    <name type="scientific">Heterodermia speciosa</name>
    <dbReference type="NCBI Taxonomy" id="116794"/>
    <lineage>
        <taxon>Eukaryota</taxon>
        <taxon>Fungi</taxon>
        <taxon>Dikarya</taxon>
        <taxon>Ascomycota</taxon>
        <taxon>Pezizomycotina</taxon>
        <taxon>Lecanoromycetes</taxon>
        <taxon>OSLEUM clade</taxon>
        <taxon>Lecanoromycetidae</taxon>
        <taxon>Caliciales</taxon>
        <taxon>Physciaceae</taxon>
        <taxon>Heterodermia</taxon>
    </lineage>
</organism>
<evidence type="ECO:0000313" key="3">
    <source>
        <dbReference type="Proteomes" id="UP000664521"/>
    </source>
</evidence>
<keyword evidence="3" id="KW-1185">Reference proteome</keyword>
<proteinExistence type="predicted"/>
<dbReference type="AlphaFoldDB" id="A0A8H3J3G4"/>
<dbReference type="EMBL" id="CAJPDS010000142">
    <property type="protein sequence ID" value="CAF9940017.1"/>
    <property type="molecule type" value="Genomic_DNA"/>
</dbReference>
<gene>
    <name evidence="2" type="ORF">HETSPECPRED_002137</name>
</gene>
<comment type="caution">
    <text evidence="2">The sequence shown here is derived from an EMBL/GenBank/DDBJ whole genome shotgun (WGS) entry which is preliminary data.</text>
</comment>
<name>A0A8H3J3G4_9LECA</name>
<dbReference type="OrthoDB" id="204405at2759"/>
<reference evidence="2" key="1">
    <citation type="submission" date="2021-03" db="EMBL/GenBank/DDBJ databases">
        <authorList>
            <person name="Tagirdzhanova G."/>
        </authorList>
    </citation>
    <scope>NUCLEOTIDE SEQUENCE</scope>
</reference>
<feature type="region of interest" description="Disordered" evidence="1">
    <location>
        <begin position="229"/>
        <end position="254"/>
    </location>
</feature>
<evidence type="ECO:0000256" key="1">
    <source>
        <dbReference type="SAM" id="MobiDB-lite"/>
    </source>
</evidence>
<sequence length="254" mass="29514">MITGSQTAKAKAEFRFLQLPPELRKFIYKYALYDENIGHRCPTILLINRQIYSEASEVQYAQTHTLRISPRYIEFCNRRYRFGIERGLPRSFPYHKLNALCVRVLRRMTRRIVVLPSDIHMIFGDNHYYSPFYEQRMGQLNEFMRTIADKGFPLKKLILDVWSPSPSLEPMTPKDYSAILVGERAFFDKLRFNNKGTTRTIEIVLGTWAKECPEVVEVAHNWGRAALCHGSGEEGSEEGNEGPIIRFEEADAEQ</sequence>
<accession>A0A8H3J3G4</accession>
<evidence type="ECO:0000313" key="2">
    <source>
        <dbReference type="EMBL" id="CAF9940017.1"/>
    </source>
</evidence>
<dbReference type="Proteomes" id="UP000664521">
    <property type="component" value="Unassembled WGS sequence"/>
</dbReference>